<evidence type="ECO:0000313" key="1">
    <source>
        <dbReference type="EMBL" id="SHH45196.1"/>
    </source>
</evidence>
<reference evidence="2" key="1">
    <citation type="submission" date="2016-11" db="EMBL/GenBank/DDBJ databases">
        <authorList>
            <person name="Varghese N."/>
            <person name="Submissions S."/>
        </authorList>
    </citation>
    <scope>NUCLEOTIDE SEQUENCE [LARGE SCALE GENOMIC DNA]</scope>
    <source>
        <strain evidence="2">DSM 2635</strain>
    </source>
</reference>
<accession>A0A1M5T3B9</accession>
<name>A0A1M5T3B9_9FIRM</name>
<dbReference type="EMBL" id="FQWX01000051">
    <property type="protein sequence ID" value="SHH45196.1"/>
    <property type="molecule type" value="Genomic_DNA"/>
</dbReference>
<gene>
    <name evidence="1" type="ORF">SAMN04488530_1518</name>
</gene>
<keyword evidence="2" id="KW-1185">Reference proteome</keyword>
<dbReference type="AlphaFoldDB" id="A0A1M5T3B9"/>
<organism evidence="1 2">
    <name type="scientific">Asaccharospora irregularis DSM 2635</name>
    <dbReference type="NCBI Taxonomy" id="1121321"/>
    <lineage>
        <taxon>Bacteria</taxon>
        <taxon>Bacillati</taxon>
        <taxon>Bacillota</taxon>
        <taxon>Clostridia</taxon>
        <taxon>Peptostreptococcales</taxon>
        <taxon>Peptostreptococcaceae</taxon>
        <taxon>Asaccharospora</taxon>
    </lineage>
</organism>
<proteinExistence type="predicted"/>
<evidence type="ECO:0000313" key="2">
    <source>
        <dbReference type="Proteomes" id="UP000243255"/>
    </source>
</evidence>
<protein>
    <submittedName>
        <fullName evidence="1">Uncharacterized protein</fullName>
    </submittedName>
</protein>
<dbReference type="Proteomes" id="UP000243255">
    <property type="component" value="Unassembled WGS sequence"/>
</dbReference>
<sequence length="30" mass="3611">MSIMIRGRELLTEEQRNNFMKSPDDEWNIG</sequence>